<dbReference type="EMBL" id="JARKIB010000181">
    <property type="protein sequence ID" value="KAJ7727189.1"/>
    <property type="molecule type" value="Genomic_DNA"/>
</dbReference>
<proteinExistence type="predicted"/>
<feature type="region of interest" description="Disordered" evidence="1">
    <location>
        <begin position="77"/>
        <end position="101"/>
    </location>
</feature>
<keyword evidence="3" id="KW-1185">Reference proteome</keyword>
<dbReference type="Proteomes" id="UP001215598">
    <property type="component" value="Unassembled WGS sequence"/>
</dbReference>
<feature type="compositionally biased region" description="Basic and acidic residues" evidence="1">
    <location>
        <begin position="77"/>
        <end position="95"/>
    </location>
</feature>
<gene>
    <name evidence="2" type="ORF">B0H16DRAFT_1470994</name>
</gene>
<comment type="caution">
    <text evidence="2">The sequence shown here is derived from an EMBL/GenBank/DDBJ whole genome shotgun (WGS) entry which is preliminary data.</text>
</comment>
<reference evidence="2" key="1">
    <citation type="submission" date="2023-03" db="EMBL/GenBank/DDBJ databases">
        <title>Massive genome expansion in bonnet fungi (Mycena s.s.) driven by repeated elements and novel gene families across ecological guilds.</title>
        <authorList>
            <consortium name="Lawrence Berkeley National Laboratory"/>
            <person name="Harder C.B."/>
            <person name="Miyauchi S."/>
            <person name="Viragh M."/>
            <person name="Kuo A."/>
            <person name="Thoen E."/>
            <person name="Andreopoulos B."/>
            <person name="Lu D."/>
            <person name="Skrede I."/>
            <person name="Drula E."/>
            <person name="Henrissat B."/>
            <person name="Morin E."/>
            <person name="Kohler A."/>
            <person name="Barry K."/>
            <person name="LaButti K."/>
            <person name="Morin E."/>
            <person name="Salamov A."/>
            <person name="Lipzen A."/>
            <person name="Mereny Z."/>
            <person name="Hegedus B."/>
            <person name="Baldrian P."/>
            <person name="Stursova M."/>
            <person name="Weitz H."/>
            <person name="Taylor A."/>
            <person name="Grigoriev I.V."/>
            <person name="Nagy L.G."/>
            <person name="Martin F."/>
            <person name="Kauserud H."/>
        </authorList>
    </citation>
    <scope>NUCLEOTIDE SEQUENCE</scope>
    <source>
        <strain evidence="2">CBHHK182m</strain>
    </source>
</reference>
<evidence type="ECO:0000313" key="2">
    <source>
        <dbReference type="EMBL" id="KAJ7727189.1"/>
    </source>
</evidence>
<feature type="compositionally biased region" description="Basic residues" evidence="1">
    <location>
        <begin position="117"/>
        <end position="126"/>
    </location>
</feature>
<evidence type="ECO:0000256" key="1">
    <source>
        <dbReference type="SAM" id="MobiDB-lite"/>
    </source>
</evidence>
<evidence type="ECO:0000313" key="3">
    <source>
        <dbReference type="Proteomes" id="UP001215598"/>
    </source>
</evidence>
<organism evidence="2 3">
    <name type="scientific">Mycena metata</name>
    <dbReference type="NCBI Taxonomy" id="1033252"/>
    <lineage>
        <taxon>Eukaryota</taxon>
        <taxon>Fungi</taxon>
        <taxon>Dikarya</taxon>
        <taxon>Basidiomycota</taxon>
        <taxon>Agaricomycotina</taxon>
        <taxon>Agaricomycetes</taxon>
        <taxon>Agaricomycetidae</taxon>
        <taxon>Agaricales</taxon>
        <taxon>Marasmiineae</taxon>
        <taxon>Mycenaceae</taxon>
        <taxon>Mycena</taxon>
    </lineage>
</organism>
<name>A0AAD7HTS0_9AGAR</name>
<dbReference type="AlphaFoldDB" id="A0AAD7HTS0"/>
<sequence length="392" mass="43513">MPHPATGTRQRGSRCGAASLDAEVRVNCVGVVFNFKAEYKLGVEEKASVCDKEVPGHAGPSLEKLTTKIQRVLRNVERTGGADRDSRVDVQEELKPPQSADEMIRLARYRFNESARKLRAKTRQKAKGGDRSQAEEAPATKAEGGPIEGAHSWKLKEGRQPNYEVQAGLGKWNPLMYSRVSGEKMYRDKQRRGGPAATKSKSHRHVIRPMFPPGTPGGPGRRRKSASQILMQDTIESRPGRSVAWKDSEAEHTENNKISACPTKEKKEGRTGEERTNSEIWTRQGKTEEIRTDRTQASVQCGAAFGVGSGRKQRSPRLSKFMKWPKRGPPVPQALRSRYPEHLVPIGTQPLAKEDGSRGRERSRRQPPFCADSANHASSIPWNGEAVRATRA</sequence>
<protein>
    <submittedName>
        <fullName evidence="2">Uncharacterized protein</fullName>
    </submittedName>
</protein>
<feature type="compositionally biased region" description="Basic and acidic residues" evidence="1">
    <location>
        <begin position="285"/>
        <end position="294"/>
    </location>
</feature>
<feature type="region of interest" description="Disordered" evidence="1">
    <location>
        <begin position="183"/>
        <end position="392"/>
    </location>
</feature>
<feature type="compositionally biased region" description="Basic and acidic residues" evidence="1">
    <location>
        <begin position="235"/>
        <end position="255"/>
    </location>
</feature>
<feature type="compositionally biased region" description="Basic and acidic residues" evidence="1">
    <location>
        <begin position="263"/>
        <end position="277"/>
    </location>
</feature>
<accession>A0AAD7HTS0</accession>
<feature type="region of interest" description="Disordered" evidence="1">
    <location>
        <begin position="115"/>
        <end position="160"/>
    </location>
</feature>